<evidence type="ECO:0000313" key="2">
    <source>
        <dbReference type="Proteomes" id="UP000224080"/>
    </source>
</evidence>
<organism evidence="1 2">
    <name type="scientific">Blastomyces parvus</name>
    <dbReference type="NCBI Taxonomy" id="2060905"/>
    <lineage>
        <taxon>Eukaryota</taxon>
        <taxon>Fungi</taxon>
        <taxon>Dikarya</taxon>
        <taxon>Ascomycota</taxon>
        <taxon>Pezizomycotina</taxon>
        <taxon>Eurotiomycetes</taxon>
        <taxon>Eurotiomycetidae</taxon>
        <taxon>Onygenales</taxon>
        <taxon>Ajellomycetaceae</taxon>
        <taxon>Blastomyces</taxon>
    </lineage>
</organism>
<comment type="caution">
    <text evidence="1">The sequence shown here is derived from an EMBL/GenBank/DDBJ whole genome shotgun (WGS) entry which is preliminary data.</text>
</comment>
<name>A0A2B7XFY0_9EURO</name>
<dbReference type="AlphaFoldDB" id="A0A2B7XFY0"/>
<proteinExistence type="predicted"/>
<evidence type="ECO:0000313" key="1">
    <source>
        <dbReference type="EMBL" id="PGH07612.1"/>
    </source>
</evidence>
<accession>A0A2B7XFY0</accession>
<keyword evidence="2" id="KW-1185">Reference proteome</keyword>
<dbReference type="OrthoDB" id="4267316at2759"/>
<gene>
    <name evidence="1" type="ORF">GX51_01620</name>
</gene>
<reference evidence="1 2" key="1">
    <citation type="submission" date="2017-10" db="EMBL/GenBank/DDBJ databases">
        <title>Comparative genomics in systemic dimorphic fungi from Ajellomycetaceae.</title>
        <authorList>
            <person name="Munoz J.F."/>
            <person name="Mcewen J.G."/>
            <person name="Clay O.K."/>
            <person name="Cuomo C.A."/>
        </authorList>
    </citation>
    <scope>NUCLEOTIDE SEQUENCE [LARGE SCALE GENOMIC DNA]</scope>
    <source>
        <strain evidence="1 2">UAMH130</strain>
    </source>
</reference>
<sequence length="184" mass="19929">MDQTTQAFDKAINGINRSAEGRFQHAGRASSYLADPIEPSSQHFSALLAAPSFALRATAMTYPLSDSFCSRFNCSKPDLPYIVGTVSTVRSHNSPPPTSTRCDCWLTSEAAYETESMHPLDRCIKHPPLAGSDGATTAELKIVGAVRIGDYHSAQLVTVQILHTSFPNVLPTDTNLLAKIYDLS</sequence>
<protein>
    <submittedName>
        <fullName evidence="1">Uncharacterized protein</fullName>
    </submittedName>
</protein>
<dbReference type="Proteomes" id="UP000224080">
    <property type="component" value="Unassembled WGS sequence"/>
</dbReference>
<dbReference type="EMBL" id="PDNC01000013">
    <property type="protein sequence ID" value="PGH07612.1"/>
    <property type="molecule type" value="Genomic_DNA"/>
</dbReference>